<dbReference type="HOGENOM" id="CLU_2434493_0_0_11"/>
<keyword evidence="2" id="KW-1185">Reference proteome</keyword>
<protein>
    <submittedName>
        <fullName evidence="1">Uncharacterized protein</fullName>
    </submittedName>
</protein>
<keyword evidence="1" id="KW-0614">Plasmid</keyword>
<evidence type="ECO:0000313" key="1">
    <source>
        <dbReference type="EMBL" id="ACL42230.1"/>
    </source>
</evidence>
<dbReference type="KEGG" id="ach:Achl_4279"/>
<gene>
    <name evidence="1" type="ordered locus">Achl_4279</name>
</gene>
<dbReference type="EMBL" id="CP001342">
    <property type="protein sequence ID" value="ACL42230.1"/>
    <property type="molecule type" value="Genomic_DNA"/>
</dbReference>
<sequence length="90" mass="9736">MEPMSDSTDTRCVIHDSQVDGALAAAILSELERHESQPSFNLRCKCGLIETTVSRRGDFHRHVADEMAAALTASGFVTPGQETAEPEAHP</sequence>
<name>B8HII3_PSECP</name>
<accession>B8HII3</accession>
<organism evidence="1 2">
    <name type="scientific">Pseudarthrobacter chlorophenolicus (strain ATCC 700700 / DSM 12829 / CIP 107037 / JCM 12360 / KCTC 9906 / NCIMB 13794 / A6)</name>
    <name type="common">Arthrobacter chlorophenolicus</name>
    <dbReference type="NCBI Taxonomy" id="452863"/>
    <lineage>
        <taxon>Bacteria</taxon>
        <taxon>Bacillati</taxon>
        <taxon>Actinomycetota</taxon>
        <taxon>Actinomycetes</taxon>
        <taxon>Micrococcales</taxon>
        <taxon>Micrococcaceae</taxon>
        <taxon>Pseudarthrobacter</taxon>
    </lineage>
</organism>
<reference evidence="1" key="1">
    <citation type="submission" date="2009-01" db="EMBL/GenBank/DDBJ databases">
        <title>Complete sequence of plasmid1 of Arthrobacter chlorophenolicus A6.</title>
        <authorList>
            <consortium name="US DOE Joint Genome Institute"/>
            <person name="Lucas S."/>
            <person name="Copeland A."/>
            <person name="Lapidus A."/>
            <person name="Glavina del Rio T."/>
            <person name="Tice H."/>
            <person name="Bruce D."/>
            <person name="Goodwin L."/>
            <person name="Pitluck S."/>
            <person name="Goltsman E."/>
            <person name="Clum A."/>
            <person name="Larimer F."/>
            <person name="Land M."/>
            <person name="Hauser L."/>
            <person name="Kyrpides N."/>
            <person name="Mikhailova N."/>
            <person name="Jansson J."/>
            <person name="Richardson P."/>
        </authorList>
    </citation>
    <scope>NUCLEOTIDE SEQUENCE [LARGE SCALE GENOMIC DNA]</scope>
    <source>
        <strain evidence="1">A6</strain>
        <plasmid evidence="1">pACHL01</plasmid>
    </source>
</reference>
<evidence type="ECO:0000313" key="2">
    <source>
        <dbReference type="Proteomes" id="UP000002505"/>
    </source>
</evidence>
<dbReference type="AlphaFoldDB" id="B8HII3"/>
<proteinExistence type="predicted"/>
<geneLocation type="plasmid" evidence="1 2">
    <name>pACHL01</name>
</geneLocation>
<dbReference type="Proteomes" id="UP000002505">
    <property type="component" value="Plasmid pACHL01"/>
</dbReference>